<accession>A0A327QRT2</accession>
<dbReference type="GO" id="GO:0016787">
    <property type="term" value="F:hydrolase activity"/>
    <property type="evidence" value="ECO:0007669"/>
    <property type="project" value="UniProtKB-KW"/>
</dbReference>
<evidence type="ECO:0000313" key="3">
    <source>
        <dbReference type="Proteomes" id="UP000249547"/>
    </source>
</evidence>
<dbReference type="EMBL" id="QLLL01000003">
    <property type="protein sequence ID" value="RAJ06668.1"/>
    <property type="molecule type" value="Genomic_DNA"/>
</dbReference>
<gene>
    <name evidence="2" type="ORF">LX64_01795</name>
</gene>
<comment type="caution">
    <text evidence="2">The sequence shown here is derived from an EMBL/GenBank/DDBJ whole genome shotgun (WGS) entry which is preliminary data.</text>
</comment>
<protein>
    <submittedName>
        <fullName evidence="2">Alpha-beta hydrolase superfamily lysophospholipase</fullName>
    </submittedName>
</protein>
<dbReference type="RefSeq" id="WP_111597269.1">
    <property type="nucleotide sequence ID" value="NZ_QLLL01000003.1"/>
</dbReference>
<dbReference type="Proteomes" id="UP000249547">
    <property type="component" value="Unassembled WGS sequence"/>
</dbReference>
<dbReference type="SUPFAM" id="SSF53474">
    <property type="entry name" value="alpha/beta-Hydrolases"/>
    <property type="match status" value="1"/>
</dbReference>
<sequence length="290" mass="31883">METTNQAVKLSHQVTQDGITLQVFTWPLQPQQSLKTGIIIVHGVGEHARRYDHVVPWFQANGYEVRLYDQRGFGASGGKRGDIPHAMSLVEDLQLIFDEYAKELANRGVIRAPLVLGHSMGGVVVGRAVTGSYIQPSGMILSSPGFIPRISGLQRALAKTAILVTPHLQVPHGLKLEKVSHVQAVIDHLKRDPLNHDKVTPTLVNFMLDEGPVAIQAAKHLRVPTLLLIAGDDHLVDPDGGRQFYQNIPEGLATLVVYAGRYHEIFNEDTATQAQIQGDINKWLSELITS</sequence>
<feature type="domain" description="Serine aminopeptidase S33" evidence="1">
    <location>
        <begin position="35"/>
        <end position="269"/>
    </location>
</feature>
<reference evidence="2 3" key="1">
    <citation type="submission" date="2018-06" db="EMBL/GenBank/DDBJ databases">
        <title>Genomic Encyclopedia of Archaeal and Bacterial Type Strains, Phase II (KMG-II): from individual species to whole genera.</title>
        <authorList>
            <person name="Goeker M."/>
        </authorList>
    </citation>
    <scope>NUCLEOTIDE SEQUENCE [LARGE SCALE GENOMIC DNA]</scope>
    <source>
        <strain evidence="2 3">DSM 23857</strain>
    </source>
</reference>
<organism evidence="2 3">
    <name type="scientific">Chitinophaga skermanii</name>
    <dbReference type="NCBI Taxonomy" id="331697"/>
    <lineage>
        <taxon>Bacteria</taxon>
        <taxon>Pseudomonadati</taxon>
        <taxon>Bacteroidota</taxon>
        <taxon>Chitinophagia</taxon>
        <taxon>Chitinophagales</taxon>
        <taxon>Chitinophagaceae</taxon>
        <taxon>Chitinophaga</taxon>
    </lineage>
</organism>
<dbReference type="InterPro" id="IPR051044">
    <property type="entry name" value="MAG_DAG_Lipase"/>
</dbReference>
<dbReference type="InterPro" id="IPR029058">
    <property type="entry name" value="AB_hydrolase_fold"/>
</dbReference>
<dbReference type="Pfam" id="PF12146">
    <property type="entry name" value="Hydrolase_4"/>
    <property type="match status" value="1"/>
</dbReference>
<dbReference type="Gene3D" id="3.40.50.1820">
    <property type="entry name" value="alpha/beta hydrolase"/>
    <property type="match status" value="1"/>
</dbReference>
<evidence type="ECO:0000313" key="2">
    <source>
        <dbReference type="EMBL" id="RAJ06668.1"/>
    </source>
</evidence>
<keyword evidence="3" id="KW-1185">Reference proteome</keyword>
<dbReference type="AlphaFoldDB" id="A0A327QRT2"/>
<name>A0A327QRT2_9BACT</name>
<proteinExistence type="predicted"/>
<evidence type="ECO:0000259" key="1">
    <source>
        <dbReference type="Pfam" id="PF12146"/>
    </source>
</evidence>
<dbReference type="OrthoDB" id="9780932at2"/>
<keyword evidence="2" id="KW-0378">Hydrolase</keyword>
<dbReference type="PANTHER" id="PTHR11614">
    <property type="entry name" value="PHOSPHOLIPASE-RELATED"/>
    <property type="match status" value="1"/>
</dbReference>
<dbReference type="InterPro" id="IPR022742">
    <property type="entry name" value="Hydrolase_4"/>
</dbReference>